<evidence type="ECO:0000256" key="2">
    <source>
        <dbReference type="SAM" id="SignalP"/>
    </source>
</evidence>
<gene>
    <name evidence="5 6 7" type="primary">LOC110205900</name>
</gene>
<dbReference type="GO" id="GO:0004252">
    <property type="term" value="F:serine-type endopeptidase activity"/>
    <property type="evidence" value="ECO:0007669"/>
    <property type="project" value="InterPro"/>
</dbReference>
<dbReference type="Gene3D" id="2.40.10.10">
    <property type="entry name" value="Trypsin-like serine proteases"/>
    <property type="match status" value="2"/>
</dbReference>
<dbReference type="InterPro" id="IPR009003">
    <property type="entry name" value="Peptidase_S1_PA"/>
</dbReference>
<dbReference type="GeneID" id="110205900"/>
<dbReference type="Pfam" id="PF00089">
    <property type="entry name" value="Trypsin"/>
    <property type="match status" value="1"/>
</dbReference>
<reference evidence="5 6" key="1">
    <citation type="submission" date="2025-04" db="UniProtKB">
        <authorList>
            <consortium name="RefSeq"/>
        </authorList>
    </citation>
    <scope>IDENTIFICATION</scope>
    <source>
        <tissue evidence="5 6">Spleen</tissue>
    </source>
</reference>
<dbReference type="PANTHER" id="PTHR24252:SF8">
    <property type="entry name" value="ACROSIN"/>
    <property type="match status" value="1"/>
</dbReference>
<keyword evidence="2" id="KW-0732">Signal</keyword>
<dbReference type="InterPro" id="IPR001254">
    <property type="entry name" value="Trypsin_dom"/>
</dbReference>
<organism evidence="4 6">
    <name type="scientific">Phascolarctos cinereus</name>
    <name type="common">Koala</name>
    <dbReference type="NCBI Taxonomy" id="38626"/>
    <lineage>
        <taxon>Eukaryota</taxon>
        <taxon>Metazoa</taxon>
        <taxon>Chordata</taxon>
        <taxon>Craniata</taxon>
        <taxon>Vertebrata</taxon>
        <taxon>Euteleostomi</taxon>
        <taxon>Mammalia</taxon>
        <taxon>Metatheria</taxon>
        <taxon>Diprotodontia</taxon>
        <taxon>Phascolarctidae</taxon>
        <taxon>Phascolarctos</taxon>
    </lineage>
</organism>
<dbReference type="InterPro" id="IPR043504">
    <property type="entry name" value="Peptidase_S1_PA_chymotrypsin"/>
</dbReference>
<evidence type="ECO:0000256" key="1">
    <source>
        <dbReference type="ARBA" id="ARBA00023157"/>
    </source>
</evidence>
<evidence type="ECO:0000313" key="4">
    <source>
        <dbReference type="Proteomes" id="UP000515140"/>
    </source>
</evidence>
<evidence type="ECO:0000313" key="6">
    <source>
        <dbReference type="RefSeq" id="XP_020838495.1"/>
    </source>
</evidence>
<sequence length="168" mass="18444">MGGTGLLCQTLLLSLMGTIVATLEGSCDDLHKWRLLLGAWDIQWAAFGPLGPRVQERKPVQILTHEQHSIQLNTNDIALVEMDHPAPCDDVVQIVCLPRSAESPIRAPESRIVAGWGFKRVAGSAKPVVQEAKVTVMDLDKCNQSDWYHGLVHSNNLCTSCSDENMDT</sequence>
<dbReference type="RefSeq" id="XP_020838496.1">
    <property type="nucleotide sequence ID" value="XM_020982837.1"/>
</dbReference>
<feature type="domain" description="Peptidase S1" evidence="3">
    <location>
        <begin position="1"/>
        <end position="168"/>
    </location>
</feature>
<dbReference type="RefSeq" id="XP_020838495.1">
    <property type="nucleotide sequence ID" value="XM_020982836.1"/>
</dbReference>
<dbReference type="GO" id="GO:0007340">
    <property type="term" value="P:acrosome reaction"/>
    <property type="evidence" value="ECO:0007669"/>
    <property type="project" value="TreeGrafter"/>
</dbReference>
<feature type="chain" id="PRO_5044648276" evidence="2">
    <location>
        <begin position="22"/>
        <end position="168"/>
    </location>
</feature>
<accession>A0A6P5K074</accession>
<dbReference type="Proteomes" id="UP000515140">
    <property type="component" value="Unplaced"/>
</dbReference>
<dbReference type="RefSeq" id="XP_020838494.1">
    <property type="nucleotide sequence ID" value="XM_020982835.1"/>
</dbReference>
<name>A0A6P5K074_PHACI</name>
<protein>
    <submittedName>
        <fullName evidence="5 6">Acrosin-like isoform X1</fullName>
    </submittedName>
</protein>
<feature type="signal peptide" evidence="2">
    <location>
        <begin position="1"/>
        <end position="21"/>
    </location>
</feature>
<keyword evidence="4" id="KW-1185">Reference proteome</keyword>
<dbReference type="GO" id="GO:0006508">
    <property type="term" value="P:proteolysis"/>
    <property type="evidence" value="ECO:0007669"/>
    <property type="project" value="InterPro"/>
</dbReference>
<proteinExistence type="predicted"/>
<dbReference type="KEGG" id="pcw:110205900"/>
<dbReference type="PROSITE" id="PS50240">
    <property type="entry name" value="TRYPSIN_DOM"/>
    <property type="match status" value="1"/>
</dbReference>
<keyword evidence="1" id="KW-1015">Disulfide bond</keyword>
<evidence type="ECO:0000259" key="3">
    <source>
        <dbReference type="PROSITE" id="PS50240"/>
    </source>
</evidence>
<dbReference type="PANTHER" id="PTHR24252">
    <property type="entry name" value="ACROSIN-RELATED"/>
    <property type="match status" value="1"/>
</dbReference>
<evidence type="ECO:0000313" key="7">
    <source>
        <dbReference type="RefSeq" id="XP_020838496.1"/>
    </source>
</evidence>
<dbReference type="AlphaFoldDB" id="A0A6P5K074"/>
<evidence type="ECO:0000313" key="5">
    <source>
        <dbReference type="RefSeq" id="XP_020838494.1"/>
    </source>
</evidence>
<dbReference type="SUPFAM" id="SSF50494">
    <property type="entry name" value="Trypsin-like serine proteases"/>
    <property type="match status" value="1"/>
</dbReference>